<sequence length="455" mass="53829">MERENTAKINWLNIIFHKEFQKYLSLDILKELSLLSKSIRIKLSPRLFYAIILEQNSKRIYDKFTKYYNLRELSVLATLLSSSTEELQKGLHGDKILSDIKSELESVERFVFSLYLKRLFNIGYYLIPVLMSFNELVLLKLKECTVPYSLLVNLGLSFPKLESFELNDLLLVRLSTDIEVSYYFDFPINLQCLKLILVNVVELNTLSNPYEILFNKFDAELSSRFKLPQISIPSLRKLEFIDYYEEDYDLEEFLDLNPNLESLKIESLNLGRVYNFNSIKSLETNYVDFFDDELAFPSQNGIIELKIFIEHQGDFENVKKLCRLCPNLEKLHFSIPYDDSPQQSLEGFLIPVLSKLPKVKTLNLKLHTSESDILNINKLPYVENIVFEIDKPYILNIKFNNCINLKKLEIKSPWFELDDKLLQYELRMLRRKYENWTFKLYKHKLKGYKIVNKLP</sequence>
<accession>A0A137NV48</accession>
<dbReference type="AlphaFoldDB" id="A0A137NV48"/>
<gene>
    <name evidence="1" type="ORF">CONCODRAFT_11495</name>
</gene>
<evidence type="ECO:0008006" key="3">
    <source>
        <dbReference type="Google" id="ProtNLM"/>
    </source>
</evidence>
<keyword evidence="2" id="KW-1185">Reference proteome</keyword>
<evidence type="ECO:0000313" key="1">
    <source>
        <dbReference type="EMBL" id="KXN66612.1"/>
    </source>
</evidence>
<organism evidence="1 2">
    <name type="scientific">Conidiobolus coronatus (strain ATCC 28846 / CBS 209.66 / NRRL 28638)</name>
    <name type="common">Delacroixia coronata</name>
    <dbReference type="NCBI Taxonomy" id="796925"/>
    <lineage>
        <taxon>Eukaryota</taxon>
        <taxon>Fungi</taxon>
        <taxon>Fungi incertae sedis</taxon>
        <taxon>Zoopagomycota</taxon>
        <taxon>Entomophthoromycotina</taxon>
        <taxon>Entomophthoromycetes</taxon>
        <taxon>Entomophthorales</taxon>
        <taxon>Ancylistaceae</taxon>
        <taxon>Conidiobolus</taxon>
    </lineage>
</organism>
<dbReference type="InterPro" id="IPR032675">
    <property type="entry name" value="LRR_dom_sf"/>
</dbReference>
<dbReference type="OrthoDB" id="612216at2759"/>
<dbReference type="Proteomes" id="UP000070444">
    <property type="component" value="Unassembled WGS sequence"/>
</dbReference>
<dbReference type="EMBL" id="KQ964705">
    <property type="protein sequence ID" value="KXN66612.1"/>
    <property type="molecule type" value="Genomic_DNA"/>
</dbReference>
<dbReference type="Gene3D" id="3.80.10.10">
    <property type="entry name" value="Ribonuclease Inhibitor"/>
    <property type="match status" value="1"/>
</dbReference>
<reference evidence="1 2" key="1">
    <citation type="journal article" date="2015" name="Genome Biol. Evol.">
        <title>Phylogenomic analyses indicate that early fungi evolved digesting cell walls of algal ancestors of land plants.</title>
        <authorList>
            <person name="Chang Y."/>
            <person name="Wang S."/>
            <person name="Sekimoto S."/>
            <person name="Aerts A.L."/>
            <person name="Choi C."/>
            <person name="Clum A."/>
            <person name="LaButti K.M."/>
            <person name="Lindquist E.A."/>
            <person name="Yee Ngan C."/>
            <person name="Ohm R.A."/>
            <person name="Salamov A.A."/>
            <person name="Grigoriev I.V."/>
            <person name="Spatafora J.W."/>
            <person name="Berbee M.L."/>
        </authorList>
    </citation>
    <scope>NUCLEOTIDE SEQUENCE [LARGE SCALE GENOMIC DNA]</scope>
    <source>
        <strain evidence="1 2">NRRL 28638</strain>
    </source>
</reference>
<dbReference type="SUPFAM" id="SSF52047">
    <property type="entry name" value="RNI-like"/>
    <property type="match status" value="1"/>
</dbReference>
<evidence type="ECO:0000313" key="2">
    <source>
        <dbReference type="Proteomes" id="UP000070444"/>
    </source>
</evidence>
<name>A0A137NV48_CONC2</name>
<proteinExistence type="predicted"/>
<protein>
    <recommendedName>
        <fullName evidence="3">F-box domain-containing protein</fullName>
    </recommendedName>
</protein>